<dbReference type="AlphaFoldDB" id="A0A3L8PJ66"/>
<reference evidence="4 5" key="1">
    <citation type="submission" date="2018-10" db="EMBL/GenBank/DDBJ databases">
        <title>Aeromicrobium sp. 9W16Y-2 whole genome shotgun sequence.</title>
        <authorList>
            <person name="Li F."/>
        </authorList>
    </citation>
    <scope>NUCLEOTIDE SEQUENCE [LARGE SCALE GENOMIC DNA]</scope>
    <source>
        <strain evidence="4 5">9W16Y-2</strain>
    </source>
</reference>
<dbReference type="Pfam" id="PF07161">
    <property type="entry name" value="LppX_LprAFG"/>
    <property type="match status" value="1"/>
</dbReference>
<proteinExistence type="inferred from homology"/>
<dbReference type="Proteomes" id="UP000282515">
    <property type="component" value="Unassembled WGS sequence"/>
</dbReference>
<dbReference type="InterPro" id="IPR029046">
    <property type="entry name" value="LolA/LolB/LppX"/>
</dbReference>
<keyword evidence="5" id="KW-1185">Reference proteome</keyword>
<keyword evidence="3" id="KW-0472">Membrane</keyword>
<sequence>MTVRAKPSPNPSSRWRHRSRWRCEPCHTERVGTSLRLVVALAAALVLTACSSEDTDQPDTDPSARLQAAADTITAAPAIEFSLATEQLPSGVTGLLSVKGQGNDSPAFQGEARVSAGGTALPAEVVAVDGQLWVKTGFSSEFLTVNPEQLGVPDPAQLVGSGEDSAVSLLTSATDLDEGDEVRDGRDVLTTITGTIPGADVARLLTTADENGDFEAEFRLTEDDVLRDVVVTGPFYAGSDDVTYTLTITALDSPVEITAPTRPTER</sequence>
<evidence type="ECO:0000313" key="5">
    <source>
        <dbReference type="Proteomes" id="UP000282515"/>
    </source>
</evidence>
<accession>A0A3L8PJ66</accession>
<comment type="subcellular location">
    <subcellularLocation>
        <location evidence="1">Cell envelope</location>
    </subcellularLocation>
</comment>
<comment type="caution">
    <text evidence="4">The sequence shown here is derived from an EMBL/GenBank/DDBJ whole genome shotgun (WGS) entry which is preliminary data.</text>
</comment>
<dbReference type="GO" id="GO:0030313">
    <property type="term" value="C:cell envelope"/>
    <property type="evidence" value="ECO:0007669"/>
    <property type="project" value="UniProtKB-SubCell"/>
</dbReference>
<dbReference type="SUPFAM" id="SSF89392">
    <property type="entry name" value="Prokaryotic lipoproteins and lipoprotein localization factors"/>
    <property type="match status" value="1"/>
</dbReference>
<dbReference type="InterPro" id="IPR009830">
    <property type="entry name" value="LppX/LprAFG"/>
</dbReference>
<dbReference type="OrthoDB" id="5143207at2"/>
<dbReference type="EMBL" id="RDBF01000009">
    <property type="protein sequence ID" value="RLV55240.1"/>
    <property type="molecule type" value="Genomic_DNA"/>
</dbReference>
<gene>
    <name evidence="4" type="ORF">D9V41_12115</name>
</gene>
<keyword evidence="3" id="KW-1003">Cell membrane</keyword>
<comment type="similarity">
    <text evidence="2">Belongs to the LppX/LprAFG lipoprotein family.</text>
</comment>
<evidence type="ECO:0000256" key="2">
    <source>
        <dbReference type="ARBA" id="ARBA00009194"/>
    </source>
</evidence>
<name>A0A3L8PJ66_9ACTN</name>
<evidence type="ECO:0000256" key="3">
    <source>
        <dbReference type="ARBA" id="ARBA00022475"/>
    </source>
</evidence>
<evidence type="ECO:0000313" key="4">
    <source>
        <dbReference type="EMBL" id="RLV55240.1"/>
    </source>
</evidence>
<dbReference type="Gene3D" id="2.50.20.20">
    <property type="match status" value="1"/>
</dbReference>
<protein>
    <submittedName>
        <fullName evidence="4">LppX_LprAFG lipoprotein</fullName>
    </submittedName>
</protein>
<organism evidence="4 5">
    <name type="scientific">Aeromicrobium phragmitis</name>
    <dbReference type="NCBI Taxonomy" id="2478914"/>
    <lineage>
        <taxon>Bacteria</taxon>
        <taxon>Bacillati</taxon>
        <taxon>Actinomycetota</taxon>
        <taxon>Actinomycetes</taxon>
        <taxon>Propionibacteriales</taxon>
        <taxon>Nocardioidaceae</taxon>
        <taxon>Aeromicrobium</taxon>
    </lineage>
</organism>
<evidence type="ECO:0000256" key="1">
    <source>
        <dbReference type="ARBA" id="ARBA00004196"/>
    </source>
</evidence>
<keyword evidence="4" id="KW-0449">Lipoprotein</keyword>